<sequence>MEKVHETVLEIDLNALTNNFQYLKSRTNSKTKILAVVKAYAYGSDASEIAKHLETLHVDYLAVAYTHEGVALRDAGIRTPILVLHPQSINFKTLIERCLEPSLYSHFVLNEFIKVAEGEKQTNYPVHVKFNTGLNRLGFEETDVPKIVSTLNETHSIQVKSIFSHLAASEDFNEKEFTQKQIQLFTRISDSFINSIGYKPMLHLCNTSGVLNYPEAHFDMVRVGIGLYGFGNSELEDKNFTPIATLKSIVSQIHSIEKGDSVGYNRAYIATKKTKTATIPIGHADGIGRQYGKGKGFVTINNKQAYILGNVCMDMIMVDITDIDCQEGDEVIIFGKQPTANAFANTAKSISYEIITAVSQRVKRVFLK</sequence>
<dbReference type="SUPFAM" id="SSF50621">
    <property type="entry name" value="Alanine racemase C-terminal domain-like"/>
    <property type="match status" value="1"/>
</dbReference>
<dbReference type="EC" id="5.1.1.1" evidence="5"/>
<comment type="cofactor">
    <cofactor evidence="2 5 6">
        <name>pyridoxal 5'-phosphate</name>
        <dbReference type="ChEBI" id="CHEBI:597326"/>
    </cofactor>
</comment>
<comment type="similarity">
    <text evidence="5">Belongs to the alanine racemase family.</text>
</comment>
<evidence type="ECO:0000256" key="7">
    <source>
        <dbReference type="PIRSR" id="PIRSR600821-52"/>
    </source>
</evidence>
<dbReference type="EMBL" id="VSKL01000001">
    <property type="protein sequence ID" value="TYB75181.1"/>
    <property type="molecule type" value="Genomic_DNA"/>
</dbReference>
<dbReference type="UniPathway" id="UPA00042">
    <property type="reaction ID" value="UER00497"/>
</dbReference>
<name>A0A5D0R2Z1_9FLAO</name>
<dbReference type="PRINTS" id="PR00992">
    <property type="entry name" value="ALARACEMASE"/>
</dbReference>
<dbReference type="InterPro" id="IPR001608">
    <property type="entry name" value="Ala_racemase_N"/>
</dbReference>
<feature type="active site" description="Proton acceptor; specific for L-alanine" evidence="5">
    <location>
        <position position="264"/>
    </location>
</feature>
<comment type="pathway">
    <text evidence="5">Amino-acid biosynthesis; D-alanine biosynthesis; D-alanine from L-alanine: step 1/1.</text>
</comment>
<dbReference type="InterPro" id="IPR009006">
    <property type="entry name" value="Ala_racemase/Decarboxylase_C"/>
</dbReference>
<keyword evidence="3 5" id="KW-0663">Pyridoxal phosphate</keyword>
<dbReference type="Gene3D" id="3.20.20.10">
    <property type="entry name" value="Alanine racemase"/>
    <property type="match status" value="1"/>
</dbReference>
<keyword evidence="4 5" id="KW-0413">Isomerase</keyword>
<proteinExistence type="inferred from homology"/>
<comment type="catalytic activity">
    <reaction evidence="1 5">
        <text>L-alanine = D-alanine</text>
        <dbReference type="Rhea" id="RHEA:20249"/>
        <dbReference type="ChEBI" id="CHEBI:57416"/>
        <dbReference type="ChEBI" id="CHEBI:57972"/>
        <dbReference type="EC" id="5.1.1.1"/>
    </reaction>
</comment>
<dbReference type="RefSeq" id="WP_066247091.1">
    <property type="nucleotide sequence ID" value="NZ_VSKL01000001.1"/>
</dbReference>
<evidence type="ECO:0000256" key="3">
    <source>
        <dbReference type="ARBA" id="ARBA00022898"/>
    </source>
</evidence>
<dbReference type="Pfam" id="PF01168">
    <property type="entry name" value="Ala_racemase_N"/>
    <property type="match status" value="1"/>
</dbReference>
<dbReference type="Pfam" id="PF00842">
    <property type="entry name" value="Ala_racemase_C"/>
    <property type="match status" value="1"/>
</dbReference>
<protein>
    <recommendedName>
        <fullName evidence="5">Alanine racemase</fullName>
        <ecNumber evidence="5">5.1.1.1</ecNumber>
    </recommendedName>
</protein>
<dbReference type="Gene3D" id="2.40.37.10">
    <property type="entry name" value="Lyase, Ornithine Decarboxylase, Chain A, domain 1"/>
    <property type="match status" value="1"/>
</dbReference>
<accession>A0A5D0R2Z1</accession>
<keyword evidence="10" id="KW-1185">Reference proteome</keyword>
<dbReference type="PANTHER" id="PTHR30511">
    <property type="entry name" value="ALANINE RACEMASE"/>
    <property type="match status" value="1"/>
</dbReference>
<dbReference type="GO" id="GO:0005829">
    <property type="term" value="C:cytosol"/>
    <property type="evidence" value="ECO:0007669"/>
    <property type="project" value="TreeGrafter"/>
</dbReference>
<feature type="active site" description="Proton acceptor; specific for D-alanine" evidence="5">
    <location>
        <position position="38"/>
    </location>
</feature>
<reference evidence="9 10" key="1">
    <citation type="submission" date="2019-08" db="EMBL/GenBank/DDBJ databases">
        <title>Genomes of Antarctic Bizionia species.</title>
        <authorList>
            <person name="Bowman J.P."/>
        </authorList>
    </citation>
    <scope>NUCLEOTIDE SEQUENCE [LARGE SCALE GENOMIC DNA]</scope>
    <source>
        <strain evidence="9 10">APA-1</strain>
    </source>
</reference>
<evidence type="ECO:0000259" key="8">
    <source>
        <dbReference type="SMART" id="SM01005"/>
    </source>
</evidence>
<dbReference type="CDD" id="cd00430">
    <property type="entry name" value="PLPDE_III_AR"/>
    <property type="match status" value="1"/>
</dbReference>
<dbReference type="InterPro" id="IPR029066">
    <property type="entry name" value="PLP-binding_barrel"/>
</dbReference>
<evidence type="ECO:0000256" key="6">
    <source>
        <dbReference type="PIRSR" id="PIRSR600821-50"/>
    </source>
</evidence>
<dbReference type="NCBIfam" id="TIGR00492">
    <property type="entry name" value="alr"/>
    <property type="match status" value="1"/>
</dbReference>
<comment type="function">
    <text evidence="5">Catalyzes the interconversion of L-alanine and D-alanine. May also act on other amino acids.</text>
</comment>
<dbReference type="FunFam" id="3.20.20.10:FF:000002">
    <property type="entry name" value="Alanine racemase"/>
    <property type="match status" value="1"/>
</dbReference>
<feature type="modified residue" description="N6-(pyridoxal phosphate)lysine" evidence="5 6">
    <location>
        <position position="38"/>
    </location>
</feature>
<dbReference type="GO" id="GO:0030170">
    <property type="term" value="F:pyridoxal phosphate binding"/>
    <property type="evidence" value="ECO:0007669"/>
    <property type="project" value="UniProtKB-UniRule"/>
</dbReference>
<evidence type="ECO:0000256" key="5">
    <source>
        <dbReference type="HAMAP-Rule" id="MF_01201"/>
    </source>
</evidence>
<feature type="binding site" evidence="5 7">
    <location>
        <position position="313"/>
    </location>
    <ligand>
        <name>substrate</name>
    </ligand>
</feature>
<evidence type="ECO:0000313" key="10">
    <source>
        <dbReference type="Proteomes" id="UP000324358"/>
    </source>
</evidence>
<dbReference type="InterPro" id="IPR000821">
    <property type="entry name" value="Ala_racemase"/>
</dbReference>
<dbReference type="GO" id="GO:0030632">
    <property type="term" value="P:D-alanine biosynthetic process"/>
    <property type="evidence" value="ECO:0007669"/>
    <property type="project" value="UniProtKB-UniRule"/>
</dbReference>
<evidence type="ECO:0000256" key="4">
    <source>
        <dbReference type="ARBA" id="ARBA00023235"/>
    </source>
</evidence>
<evidence type="ECO:0000256" key="2">
    <source>
        <dbReference type="ARBA" id="ARBA00001933"/>
    </source>
</evidence>
<dbReference type="Proteomes" id="UP000324358">
    <property type="component" value="Unassembled WGS sequence"/>
</dbReference>
<dbReference type="HAMAP" id="MF_01201">
    <property type="entry name" value="Ala_racemase"/>
    <property type="match status" value="1"/>
</dbReference>
<gene>
    <name evidence="9" type="primary">alr</name>
    <name evidence="9" type="ORF">ES675_03375</name>
</gene>
<feature type="binding site" evidence="5 7">
    <location>
        <position position="136"/>
    </location>
    <ligand>
        <name>substrate</name>
    </ligand>
</feature>
<evidence type="ECO:0000256" key="1">
    <source>
        <dbReference type="ARBA" id="ARBA00000316"/>
    </source>
</evidence>
<evidence type="ECO:0000313" key="9">
    <source>
        <dbReference type="EMBL" id="TYB75181.1"/>
    </source>
</evidence>
<dbReference type="SMART" id="SM01005">
    <property type="entry name" value="Ala_racemase_C"/>
    <property type="match status" value="1"/>
</dbReference>
<comment type="caution">
    <text evidence="9">The sequence shown here is derived from an EMBL/GenBank/DDBJ whole genome shotgun (WGS) entry which is preliminary data.</text>
</comment>
<dbReference type="PANTHER" id="PTHR30511:SF0">
    <property type="entry name" value="ALANINE RACEMASE, CATABOLIC-RELATED"/>
    <property type="match status" value="1"/>
</dbReference>
<dbReference type="AlphaFoldDB" id="A0A5D0R2Z1"/>
<dbReference type="GO" id="GO:0008784">
    <property type="term" value="F:alanine racemase activity"/>
    <property type="evidence" value="ECO:0007669"/>
    <property type="project" value="UniProtKB-UniRule"/>
</dbReference>
<dbReference type="SUPFAM" id="SSF51419">
    <property type="entry name" value="PLP-binding barrel"/>
    <property type="match status" value="1"/>
</dbReference>
<organism evidence="9 10">
    <name type="scientific">Bizionia algoritergicola</name>
    <dbReference type="NCBI Taxonomy" id="291187"/>
    <lineage>
        <taxon>Bacteria</taxon>
        <taxon>Pseudomonadati</taxon>
        <taxon>Bacteroidota</taxon>
        <taxon>Flavobacteriia</taxon>
        <taxon>Flavobacteriales</taxon>
        <taxon>Flavobacteriaceae</taxon>
        <taxon>Bizionia</taxon>
    </lineage>
</organism>
<dbReference type="OrthoDB" id="9801978at2"/>
<dbReference type="InterPro" id="IPR011079">
    <property type="entry name" value="Ala_racemase_C"/>
</dbReference>
<feature type="domain" description="Alanine racemase C-terminal" evidence="8">
    <location>
        <begin position="243"/>
        <end position="367"/>
    </location>
</feature>